<sequence>MTSRESTPSGIPHRFLLLAMLRSLAAGNLLVISGPGAFECFLDGLPHVATLFNYILAHEWIAEANSLNGIQYYRISPRGYDFWQSGEKWWASLSWREQFFVRLAG</sequence>
<dbReference type="AlphaFoldDB" id="A0A6C2D4M1"/>
<gene>
    <name evidence="1" type="ORF">ETQ85_04085</name>
</gene>
<dbReference type="RefSeq" id="WP_148577781.1">
    <property type="nucleotide sequence ID" value="NZ_SDKK01000003.1"/>
</dbReference>
<accession>A0A6C2D4M1</accession>
<dbReference type="EMBL" id="SDKK01000003">
    <property type="protein sequence ID" value="TYC61247.1"/>
    <property type="molecule type" value="Genomic_DNA"/>
</dbReference>
<name>A0A6C2D4M1_9RHOO</name>
<keyword evidence="2" id="KW-1185">Reference proteome</keyword>
<proteinExistence type="predicted"/>
<evidence type="ECO:0000313" key="2">
    <source>
        <dbReference type="Proteomes" id="UP000389128"/>
    </source>
</evidence>
<dbReference type="Proteomes" id="UP000389128">
    <property type="component" value="Unassembled WGS sequence"/>
</dbReference>
<dbReference type="OrthoDB" id="9181412at2"/>
<reference evidence="1 2" key="1">
    <citation type="submission" date="2019-01" db="EMBL/GenBank/DDBJ databases">
        <title>Zoogloea oleivorans genome sequencing and assembly.</title>
        <authorList>
            <person name="Tancsics A."/>
            <person name="Farkas M."/>
            <person name="Kriszt B."/>
            <person name="Maroti G."/>
            <person name="Horvath B."/>
        </authorList>
    </citation>
    <scope>NUCLEOTIDE SEQUENCE [LARGE SCALE GENOMIC DNA]</scope>
    <source>
        <strain evidence="1 2">Buc</strain>
    </source>
</reference>
<protein>
    <submittedName>
        <fullName evidence="1">Uncharacterized protein</fullName>
    </submittedName>
</protein>
<comment type="caution">
    <text evidence="1">The sequence shown here is derived from an EMBL/GenBank/DDBJ whole genome shotgun (WGS) entry which is preliminary data.</text>
</comment>
<organism evidence="1 2">
    <name type="scientific">Zoogloea oleivorans</name>
    <dbReference type="NCBI Taxonomy" id="1552750"/>
    <lineage>
        <taxon>Bacteria</taxon>
        <taxon>Pseudomonadati</taxon>
        <taxon>Pseudomonadota</taxon>
        <taxon>Betaproteobacteria</taxon>
        <taxon>Rhodocyclales</taxon>
        <taxon>Zoogloeaceae</taxon>
        <taxon>Zoogloea</taxon>
    </lineage>
</organism>
<evidence type="ECO:0000313" key="1">
    <source>
        <dbReference type="EMBL" id="TYC61247.1"/>
    </source>
</evidence>